<gene>
    <name evidence="1" type="ORF">SAMN06265368_0307</name>
</gene>
<dbReference type="InterPro" id="IPR014710">
    <property type="entry name" value="RmlC-like_jellyroll"/>
</dbReference>
<proteinExistence type="predicted"/>
<organism evidence="1 2">
    <name type="scientific">Cohaesibacter gelatinilyticus</name>
    <dbReference type="NCBI Taxonomy" id="372072"/>
    <lineage>
        <taxon>Bacteria</taxon>
        <taxon>Pseudomonadati</taxon>
        <taxon>Pseudomonadota</taxon>
        <taxon>Alphaproteobacteria</taxon>
        <taxon>Hyphomicrobiales</taxon>
        <taxon>Cohaesibacteraceae</taxon>
    </lineage>
</organism>
<dbReference type="AlphaFoldDB" id="A0A285N9G4"/>
<dbReference type="Proteomes" id="UP000219439">
    <property type="component" value="Unassembled WGS sequence"/>
</dbReference>
<dbReference type="EMBL" id="OBEL01000001">
    <property type="protein sequence ID" value="SNZ06105.1"/>
    <property type="molecule type" value="Genomic_DNA"/>
</dbReference>
<dbReference type="OrthoDB" id="3829432at2"/>
<protein>
    <recommendedName>
        <fullName evidence="3">Mannose-6-phosphate isomerase, cupin superfamily</fullName>
    </recommendedName>
</protein>
<keyword evidence="2" id="KW-1185">Reference proteome</keyword>
<name>A0A285N9G4_9HYPH</name>
<evidence type="ECO:0000313" key="1">
    <source>
        <dbReference type="EMBL" id="SNZ06105.1"/>
    </source>
</evidence>
<accession>A0A285N9G4</accession>
<evidence type="ECO:0000313" key="2">
    <source>
        <dbReference type="Proteomes" id="UP000219439"/>
    </source>
</evidence>
<dbReference type="RefSeq" id="WP_097151644.1">
    <property type="nucleotide sequence ID" value="NZ_OBEL01000001.1"/>
</dbReference>
<dbReference type="Gene3D" id="2.60.120.10">
    <property type="entry name" value="Jelly Rolls"/>
    <property type="match status" value="1"/>
</dbReference>
<evidence type="ECO:0008006" key="3">
    <source>
        <dbReference type="Google" id="ProtNLM"/>
    </source>
</evidence>
<sequence length="108" mass="12244">MRYYRANEFSADKAWGALDITNIEGASVRLHWSDEPYIWHENDGEEIFVVLDGIVNMRTRTIDASGSFQIQERIMEIGDICHAEDGDQHVAHPQGVARMLVIEKIGSV</sequence>
<reference evidence="1 2" key="1">
    <citation type="submission" date="2017-09" db="EMBL/GenBank/DDBJ databases">
        <authorList>
            <person name="Ehlers B."/>
            <person name="Leendertz F.H."/>
        </authorList>
    </citation>
    <scope>NUCLEOTIDE SEQUENCE [LARGE SCALE GENOMIC DNA]</scope>
    <source>
        <strain evidence="1 2">DSM 18289</strain>
    </source>
</reference>